<protein>
    <submittedName>
        <fullName evidence="2">Uncharacterized protein</fullName>
    </submittedName>
</protein>
<comment type="caution">
    <text evidence="2">The sequence shown here is derived from an EMBL/GenBank/DDBJ whole genome shotgun (WGS) entry which is preliminary data.</text>
</comment>
<dbReference type="AlphaFoldDB" id="A0A8H5K8P6"/>
<feature type="compositionally biased region" description="Basic and acidic residues" evidence="1">
    <location>
        <begin position="224"/>
        <end position="238"/>
    </location>
</feature>
<evidence type="ECO:0000313" key="2">
    <source>
        <dbReference type="EMBL" id="KAF5567978.1"/>
    </source>
</evidence>
<evidence type="ECO:0000313" key="3">
    <source>
        <dbReference type="Proteomes" id="UP000574317"/>
    </source>
</evidence>
<feature type="region of interest" description="Disordered" evidence="1">
    <location>
        <begin position="575"/>
        <end position="614"/>
    </location>
</feature>
<accession>A0A8H5K8P6</accession>
<sequence length="999" mass="111211">MPLPNILRLKEDKWNNPEDSIGTFIGYLRDGRYSCWEAAGPARQAFRELSPDIKDFLETSSIPPTEIVSWSMYMIGHNERNAAPKLLICSTDAKTRKNIRQLIKDSKIMEKYPGIGLGDVSSLPDRPVIRELSREAIEALLPFGCIRDGAVLANGSEPALGKRIFVVNPYDFSLRPATTGPIILQDGKCYQLTVAHAFRYTRELEHSSGHQMAEDDCDFDGLSDTERDDGSQYDEMTRKGSVTPGEIDSDKASFMASLDASSGDKRSSSRSESPSSDHLDTGNHPRQSVESLEDNAGPGEIDVSQLQFYGRLVLSSLTGRNPSLDYALIETSRMLEDTEKSSMVIGSLISSIGEIELDDISIVTRTSPHCRVEGRITTTPSYIRLPEQRAFQQVYPVRLGKSLHDGDCGTAVFGKDDNRFYGHIVAGSPGTSIAYLVPAGEISKDIQARIGFGLTWMTKQQEDKGKHSRVDLQVSTGLQPDSANSGVASTKYFSIWEPPEEPPNSQPLEPVEVQQWFQYQPNAQPSQNTFVNYQTLNEYSRRTTDTIDHGNDVSGVRSLHTSNTLLSVNEWLQRSRDEGRSPDLSTISAAGTDASPASDKLPKSQNSHSIDNGIYPLTHNSGYKGYASSYRSPASVNPVQPSTSLSQKVWVDAAQENPRRTRDIPSWASHIDPSSSNTQRDEAASSLERRLVLPEDFEGASETCIFWLLSPKQFSSPERHACYGRKEEISHIATHICDHHGLIRGHDPHYTARKYLASCQNSNPYVKAKGNCAKCDSLHKWCDTDFEDLTHHGVVLCLRCWRRFDKKGMKAHLAGPLCDFNAEQPKEKKIWILYTAFCSETQLPSKPPKYPARRRSLRRIIGSRQRQFGQDPTAAPVDDLDGIMSMSCPSLATSTTEESMELWHSPKLSGSWVLQEEADDMAIDSLERDPRLRVTIAEAVPPPFRPTYRPQELAYQIPGDQNQKISGYHPENVGKMFNTQGLDIELNQGDSNDLNETPG</sequence>
<feature type="compositionally biased region" description="Acidic residues" evidence="1">
    <location>
        <begin position="214"/>
        <end position="223"/>
    </location>
</feature>
<dbReference type="Proteomes" id="UP000574317">
    <property type="component" value="Unassembled WGS sequence"/>
</dbReference>
<feature type="region of interest" description="Disordered" evidence="1">
    <location>
        <begin position="205"/>
        <end position="298"/>
    </location>
</feature>
<proteinExistence type="predicted"/>
<evidence type="ECO:0000256" key="1">
    <source>
        <dbReference type="SAM" id="MobiDB-lite"/>
    </source>
</evidence>
<dbReference type="EMBL" id="JAAOAO010000015">
    <property type="protein sequence ID" value="KAF5567978.1"/>
    <property type="molecule type" value="Genomic_DNA"/>
</dbReference>
<feature type="region of interest" description="Disordered" evidence="1">
    <location>
        <begin position="655"/>
        <end position="683"/>
    </location>
</feature>
<name>A0A8H5K8P6_9HYPO</name>
<feature type="compositionally biased region" description="Basic and acidic residues" evidence="1">
    <location>
        <begin position="262"/>
        <end position="283"/>
    </location>
</feature>
<organism evidence="2 3">
    <name type="scientific">Fusarium napiforme</name>
    <dbReference type="NCBI Taxonomy" id="42672"/>
    <lineage>
        <taxon>Eukaryota</taxon>
        <taxon>Fungi</taxon>
        <taxon>Dikarya</taxon>
        <taxon>Ascomycota</taxon>
        <taxon>Pezizomycotina</taxon>
        <taxon>Sordariomycetes</taxon>
        <taxon>Hypocreomycetidae</taxon>
        <taxon>Hypocreales</taxon>
        <taxon>Nectriaceae</taxon>
        <taxon>Fusarium</taxon>
        <taxon>Fusarium fujikuroi species complex</taxon>
    </lineage>
</organism>
<gene>
    <name evidence="2" type="ORF">FNAPI_382</name>
</gene>
<keyword evidence="3" id="KW-1185">Reference proteome</keyword>
<dbReference type="PROSITE" id="PS50007">
    <property type="entry name" value="PIPLC_X_DOMAIN"/>
    <property type="match status" value="1"/>
</dbReference>
<reference evidence="2 3" key="1">
    <citation type="submission" date="2020-05" db="EMBL/GenBank/DDBJ databases">
        <title>Identification and distribution of gene clusters putatively required for synthesis of sphingolipid metabolism inhibitors in phylogenetically diverse species of the filamentous fungus Fusarium.</title>
        <authorList>
            <person name="Kim H.-S."/>
            <person name="Busman M."/>
            <person name="Brown D.W."/>
            <person name="Divon H."/>
            <person name="Uhlig S."/>
            <person name="Proctor R.H."/>
        </authorList>
    </citation>
    <scope>NUCLEOTIDE SEQUENCE [LARGE SCALE GENOMIC DNA]</scope>
    <source>
        <strain evidence="2 3">NRRL 25196</strain>
    </source>
</reference>